<protein>
    <submittedName>
        <fullName evidence="1">Uncharacterized protein</fullName>
    </submittedName>
</protein>
<dbReference type="EMBL" id="GBRH01228903">
    <property type="protein sequence ID" value="JAD68992.1"/>
    <property type="molecule type" value="Transcribed_RNA"/>
</dbReference>
<dbReference type="AlphaFoldDB" id="A0A0A9CBW6"/>
<evidence type="ECO:0000313" key="1">
    <source>
        <dbReference type="EMBL" id="JAD68992.1"/>
    </source>
</evidence>
<sequence length="18" mass="2029">MYPGPTKRLNSQILKPVS</sequence>
<reference evidence="1" key="2">
    <citation type="journal article" date="2015" name="Data Brief">
        <title>Shoot transcriptome of the giant reed, Arundo donax.</title>
        <authorList>
            <person name="Barrero R.A."/>
            <person name="Guerrero F.D."/>
            <person name="Moolhuijzen P."/>
            <person name="Goolsby J.A."/>
            <person name="Tidwell J."/>
            <person name="Bellgard S.E."/>
            <person name="Bellgard M.I."/>
        </authorList>
    </citation>
    <scope>NUCLEOTIDE SEQUENCE</scope>
    <source>
        <tissue evidence="1">Shoot tissue taken approximately 20 cm above the soil surface</tissue>
    </source>
</reference>
<proteinExistence type="predicted"/>
<reference evidence="1" key="1">
    <citation type="submission" date="2014-09" db="EMBL/GenBank/DDBJ databases">
        <authorList>
            <person name="Magalhaes I.L.F."/>
            <person name="Oliveira U."/>
            <person name="Santos F.R."/>
            <person name="Vidigal T.H.D.A."/>
            <person name="Brescovit A.D."/>
            <person name="Santos A.J."/>
        </authorList>
    </citation>
    <scope>NUCLEOTIDE SEQUENCE</scope>
    <source>
        <tissue evidence="1">Shoot tissue taken approximately 20 cm above the soil surface</tissue>
    </source>
</reference>
<organism evidence="1">
    <name type="scientific">Arundo donax</name>
    <name type="common">Giant reed</name>
    <name type="synonym">Donax arundinaceus</name>
    <dbReference type="NCBI Taxonomy" id="35708"/>
    <lineage>
        <taxon>Eukaryota</taxon>
        <taxon>Viridiplantae</taxon>
        <taxon>Streptophyta</taxon>
        <taxon>Embryophyta</taxon>
        <taxon>Tracheophyta</taxon>
        <taxon>Spermatophyta</taxon>
        <taxon>Magnoliopsida</taxon>
        <taxon>Liliopsida</taxon>
        <taxon>Poales</taxon>
        <taxon>Poaceae</taxon>
        <taxon>PACMAD clade</taxon>
        <taxon>Arundinoideae</taxon>
        <taxon>Arundineae</taxon>
        <taxon>Arundo</taxon>
    </lineage>
</organism>
<name>A0A0A9CBW6_ARUDO</name>
<accession>A0A0A9CBW6</accession>